<keyword evidence="2" id="KW-0732">Signal</keyword>
<dbReference type="Gene3D" id="2.60.40.10">
    <property type="entry name" value="Immunoglobulins"/>
    <property type="match status" value="1"/>
</dbReference>
<dbReference type="AlphaFoldDB" id="A0AAV1ZFV4"/>
<dbReference type="SUPFAM" id="SSF48726">
    <property type="entry name" value="Immunoglobulin"/>
    <property type="match status" value="1"/>
</dbReference>
<dbReference type="GO" id="GO:0005886">
    <property type="term" value="C:plasma membrane"/>
    <property type="evidence" value="ECO:0007669"/>
    <property type="project" value="TreeGrafter"/>
</dbReference>
<gene>
    <name evidence="4" type="ORF">LARSCL_LOCUS5044</name>
</gene>
<dbReference type="SMART" id="SM00409">
    <property type="entry name" value="IG"/>
    <property type="match status" value="1"/>
</dbReference>
<name>A0AAV1ZFV4_9ARAC</name>
<dbReference type="SMART" id="SM00408">
    <property type="entry name" value="IGc2"/>
    <property type="match status" value="1"/>
</dbReference>
<dbReference type="EMBL" id="CAXIEN010000045">
    <property type="protein sequence ID" value="CAL1269989.1"/>
    <property type="molecule type" value="Genomic_DNA"/>
</dbReference>
<feature type="signal peptide" evidence="2">
    <location>
        <begin position="1"/>
        <end position="19"/>
    </location>
</feature>
<proteinExistence type="predicted"/>
<feature type="chain" id="PRO_5043348484" description="Ig-like domain-containing protein" evidence="2">
    <location>
        <begin position="20"/>
        <end position="146"/>
    </location>
</feature>
<evidence type="ECO:0000259" key="3">
    <source>
        <dbReference type="PROSITE" id="PS50835"/>
    </source>
</evidence>
<dbReference type="InterPro" id="IPR003598">
    <property type="entry name" value="Ig_sub2"/>
</dbReference>
<organism evidence="4 5">
    <name type="scientific">Larinioides sclopetarius</name>
    <dbReference type="NCBI Taxonomy" id="280406"/>
    <lineage>
        <taxon>Eukaryota</taxon>
        <taxon>Metazoa</taxon>
        <taxon>Ecdysozoa</taxon>
        <taxon>Arthropoda</taxon>
        <taxon>Chelicerata</taxon>
        <taxon>Arachnida</taxon>
        <taxon>Araneae</taxon>
        <taxon>Araneomorphae</taxon>
        <taxon>Entelegynae</taxon>
        <taxon>Araneoidea</taxon>
        <taxon>Araneidae</taxon>
        <taxon>Larinioides</taxon>
    </lineage>
</organism>
<evidence type="ECO:0000256" key="2">
    <source>
        <dbReference type="SAM" id="SignalP"/>
    </source>
</evidence>
<dbReference type="GO" id="GO:0070593">
    <property type="term" value="P:dendrite self-avoidance"/>
    <property type="evidence" value="ECO:0007669"/>
    <property type="project" value="TreeGrafter"/>
</dbReference>
<dbReference type="Pfam" id="PF07679">
    <property type="entry name" value="I-set"/>
    <property type="match status" value="1"/>
</dbReference>
<dbReference type="InterPro" id="IPR013783">
    <property type="entry name" value="Ig-like_fold"/>
</dbReference>
<keyword evidence="1" id="KW-0393">Immunoglobulin domain</keyword>
<accession>A0AAV1ZFV4</accession>
<keyword evidence="5" id="KW-1185">Reference proteome</keyword>
<dbReference type="PROSITE" id="PS50835">
    <property type="entry name" value="IG_LIKE"/>
    <property type="match status" value="1"/>
</dbReference>
<dbReference type="InterPro" id="IPR007110">
    <property type="entry name" value="Ig-like_dom"/>
</dbReference>
<reference evidence="4 5" key="1">
    <citation type="submission" date="2024-04" db="EMBL/GenBank/DDBJ databases">
        <authorList>
            <person name="Rising A."/>
            <person name="Reimegard J."/>
            <person name="Sonavane S."/>
            <person name="Akerstrom W."/>
            <person name="Nylinder S."/>
            <person name="Hedman E."/>
            <person name="Kallberg Y."/>
        </authorList>
    </citation>
    <scope>NUCLEOTIDE SEQUENCE [LARGE SCALE GENOMIC DNA]</scope>
</reference>
<evidence type="ECO:0000313" key="5">
    <source>
        <dbReference type="Proteomes" id="UP001497382"/>
    </source>
</evidence>
<dbReference type="Proteomes" id="UP001497382">
    <property type="component" value="Unassembled WGS sequence"/>
</dbReference>
<sequence length="146" mass="16413">MWFVSLLVILCAKGFVSLAKQSGVPFIQPFTFPSDVIKGQSVTVTCAVADGSGTFDFRWAKDGQPLTDQPLTRIQTFEEYSLLFLKAVDSARSGNYTCFVINTGGSANHTAQLVVFVNWFFGYFQKSNNCTRKKLDWENNHAFRFN</sequence>
<dbReference type="GO" id="GO:0030424">
    <property type="term" value="C:axon"/>
    <property type="evidence" value="ECO:0007669"/>
    <property type="project" value="TreeGrafter"/>
</dbReference>
<evidence type="ECO:0000313" key="4">
    <source>
        <dbReference type="EMBL" id="CAL1269989.1"/>
    </source>
</evidence>
<evidence type="ECO:0000256" key="1">
    <source>
        <dbReference type="ARBA" id="ARBA00023319"/>
    </source>
</evidence>
<dbReference type="InterPro" id="IPR036179">
    <property type="entry name" value="Ig-like_dom_sf"/>
</dbReference>
<dbReference type="InterPro" id="IPR013098">
    <property type="entry name" value="Ig_I-set"/>
</dbReference>
<dbReference type="InterPro" id="IPR003599">
    <property type="entry name" value="Ig_sub"/>
</dbReference>
<dbReference type="PANTHER" id="PTHR10075">
    <property type="entry name" value="BASIGIN RELATED"/>
    <property type="match status" value="1"/>
</dbReference>
<dbReference type="PANTHER" id="PTHR10075:SF101">
    <property type="entry name" value="ZWEI IG DOMAIN PROTEIN ZIG-3"/>
    <property type="match status" value="1"/>
</dbReference>
<dbReference type="GO" id="GO:0098632">
    <property type="term" value="F:cell-cell adhesion mediator activity"/>
    <property type="evidence" value="ECO:0007669"/>
    <property type="project" value="TreeGrafter"/>
</dbReference>
<comment type="caution">
    <text evidence="4">The sequence shown here is derived from an EMBL/GenBank/DDBJ whole genome shotgun (WGS) entry which is preliminary data.</text>
</comment>
<protein>
    <recommendedName>
        <fullName evidence="3">Ig-like domain-containing protein</fullName>
    </recommendedName>
</protein>
<dbReference type="GO" id="GO:0007411">
    <property type="term" value="P:axon guidance"/>
    <property type="evidence" value="ECO:0007669"/>
    <property type="project" value="TreeGrafter"/>
</dbReference>
<dbReference type="FunFam" id="2.60.40.10:FF:000333">
    <property type="entry name" value="Down syndrome cell adhesion molecule"/>
    <property type="match status" value="1"/>
</dbReference>
<feature type="domain" description="Ig-like" evidence="3">
    <location>
        <begin position="25"/>
        <end position="114"/>
    </location>
</feature>
<dbReference type="GO" id="GO:0007156">
    <property type="term" value="P:homophilic cell adhesion via plasma membrane adhesion molecules"/>
    <property type="evidence" value="ECO:0007669"/>
    <property type="project" value="TreeGrafter"/>
</dbReference>